<gene>
    <name evidence="3" type="ORF">AVDCRST_MAG77-2932</name>
</gene>
<dbReference type="InterPro" id="IPR007214">
    <property type="entry name" value="YbaK/aa-tRNA-synth-assoc-dom"/>
</dbReference>
<feature type="domain" description="YbaK/aminoacyl-tRNA synthetase-associated" evidence="2">
    <location>
        <begin position="57"/>
        <end position="181"/>
    </location>
</feature>
<protein>
    <recommendedName>
        <fullName evidence="2">YbaK/aminoacyl-tRNA synthetase-associated domain-containing protein</fullName>
    </recommendedName>
</protein>
<evidence type="ECO:0000259" key="2">
    <source>
        <dbReference type="Pfam" id="PF04073"/>
    </source>
</evidence>
<evidence type="ECO:0000313" key="3">
    <source>
        <dbReference type="EMBL" id="CAA9266284.1"/>
    </source>
</evidence>
<dbReference type="EMBL" id="CADCTC010000167">
    <property type="protein sequence ID" value="CAA9266284.1"/>
    <property type="molecule type" value="Genomic_DNA"/>
</dbReference>
<dbReference type="GO" id="GO:0002161">
    <property type="term" value="F:aminoacyl-tRNA deacylase activity"/>
    <property type="evidence" value="ECO:0007669"/>
    <property type="project" value="InterPro"/>
</dbReference>
<dbReference type="InterPro" id="IPR036754">
    <property type="entry name" value="YbaK/aa-tRNA-synt-asso_dom_sf"/>
</dbReference>
<evidence type="ECO:0000256" key="1">
    <source>
        <dbReference type="SAM" id="MobiDB-lite"/>
    </source>
</evidence>
<organism evidence="3">
    <name type="scientific">uncultured Chloroflexota bacterium</name>
    <dbReference type="NCBI Taxonomy" id="166587"/>
    <lineage>
        <taxon>Bacteria</taxon>
        <taxon>Bacillati</taxon>
        <taxon>Chloroflexota</taxon>
        <taxon>environmental samples</taxon>
    </lineage>
</organism>
<feature type="region of interest" description="Disordered" evidence="1">
    <location>
        <begin position="1"/>
        <end position="23"/>
    </location>
</feature>
<name>A0A6J4J3U1_9CHLR</name>
<proteinExistence type="predicted"/>
<dbReference type="CDD" id="cd04332">
    <property type="entry name" value="YbaK_like"/>
    <property type="match status" value="1"/>
</dbReference>
<dbReference type="SUPFAM" id="SSF55826">
    <property type="entry name" value="YbaK/ProRS associated domain"/>
    <property type="match status" value="1"/>
</dbReference>
<dbReference type="AlphaFoldDB" id="A0A6J4J3U1"/>
<dbReference type="Pfam" id="PF04073">
    <property type="entry name" value="tRNA_edit"/>
    <property type="match status" value="1"/>
</dbReference>
<dbReference type="Gene3D" id="3.90.960.10">
    <property type="entry name" value="YbaK/aminoacyl-tRNA synthetase-associated domain"/>
    <property type="match status" value="1"/>
</dbReference>
<sequence length="214" mass="23111">MRPDDPPAHTNRPRARQVSVGPPDHAFPYLATVHPDAPERFLERIRVAGVAHDVREHEPARHARHLASLWGAALPEAGRATLFYGDGKAVLVVVPADRKVSAPVLRELLGAHELRVLRGDGGVGRLGWHGLEGALGALPAVPALYGAPLYVDERVLTQRRLIVALTHGRSIELAPLDYVRLAGGTVAQFTGLTRLLPEGGMVRELPTETEEAAH</sequence>
<reference evidence="3" key="1">
    <citation type="submission" date="2020-02" db="EMBL/GenBank/DDBJ databases">
        <authorList>
            <person name="Meier V. D."/>
        </authorList>
    </citation>
    <scope>NUCLEOTIDE SEQUENCE</scope>
    <source>
        <strain evidence="3">AVDCRST_MAG77</strain>
    </source>
</reference>
<accession>A0A6J4J3U1</accession>